<evidence type="ECO:0000313" key="2">
    <source>
        <dbReference type="Proteomes" id="UP000247634"/>
    </source>
</evidence>
<name>A0A2U9P0Q6_STRAS</name>
<protein>
    <submittedName>
        <fullName evidence="1">Uncharacterized protein</fullName>
    </submittedName>
</protein>
<reference evidence="1 2" key="1">
    <citation type="submission" date="2018-06" db="EMBL/GenBank/DDBJ databases">
        <title>The complete genome sequence of a nosiheptide producer Streptomyces actuosus ATCC 25421: deducing the ability of producing a new class III lantibiotics.</title>
        <authorList>
            <person name="Liu W."/>
            <person name="Sun F."/>
            <person name="Hu Y."/>
        </authorList>
    </citation>
    <scope>NUCLEOTIDE SEQUENCE [LARGE SCALE GENOMIC DNA]</scope>
    <source>
        <strain evidence="1 2">ATCC 25421</strain>
    </source>
</reference>
<dbReference type="AlphaFoldDB" id="A0A2U9P0Q6"/>
<sequence length="76" mass="8257">MPSVTVVVSSDTDIYISPGLYGDCLPTGATGKAADSFRAGRLFFRLLSHARTRDAEQEPARRDSCHIDTMAIVKLT</sequence>
<organism evidence="1 2">
    <name type="scientific">Streptomyces actuosus</name>
    <dbReference type="NCBI Taxonomy" id="1885"/>
    <lineage>
        <taxon>Bacteria</taxon>
        <taxon>Bacillati</taxon>
        <taxon>Actinomycetota</taxon>
        <taxon>Actinomycetes</taxon>
        <taxon>Kitasatosporales</taxon>
        <taxon>Streptomycetaceae</taxon>
        <taxon>Streptomyces</taxon>
    </lineage>
</organism>
<gene>
    <name evidence="1" type="ORF">DMT42_10845</name>
</gene>
<dbReference type="OrthoDB" id="4309683at2"/>
<keyword evidence="2" id="KW-1185">Reference proteome</keyword>
<accession>A0A2U9P0Q6</accession>
<dbReference type="KEGG" id="sact:DMT42_10845"/>
<evidence type="ECO:0000313" key="1">
    <source>
        <dbReference type="EMBL" id="AWT42771.1"/>
    </source>
</evidence>
<dbReference type="Proteomes" id="UP000247634">
    <property type="component" value="Chromosome"/>
</dbReference>
<dbReference type="EMBL" id="CP029788">
    <property type="protein sequence ID" value="AWT42771.1"/>
    <property type="molecule type" value="Genomic_DNA"/>
</dbReference>
<proteinExistence type="predicted"/>